<protein>
    <submittedName>
        <fullName evidence="2">Enoyl-CoA hydratase</fullName>
    </submittedName>
</protein>
<dbReference type="InterPro" id="IPR001753">
    <property type="entry name" value="Enoyl-CoA_hydra/iso"/>
</dbReference>
<sequence>MADTTQFSDGIVRLERDDDGLARIVLNDPDRRNALSVAMTDGIEAALDELEGGDARCVVFEGEGPAFCAGGDIDSMLERQASDEPVDDAVRHVIQEIGRCVKRVYECEFPTVARIDGAAFGAGANLAIACDVTALHEDAQIGFGFREVGLAVDSGTSYLLPRLVGENVAKELVYTGELLDAERAEELGVVNHAVADDEFDARVSMLIDRIASGPTVALRTSKRLLRSEFATLGEAIEHEAGAQAAVFDTHDHDEGVSAFTEKRQPEFEGR</sequence>
<dbReference type="Gene3D" id="3.90.226.10">
    <property type="entry name" value="2-enoyl-CoA Hydratase, Chain A, domain 1"/>
    <property type="match status" value="1"/>
</dbReference>
<comment type="caution">
    <text evidence="2">The sequence shown here is derived from an EMBL/GenBank/DDBJ whole genome shotgun (WGS) entry which is preliminary data.</text>
</comment>
<dbReference type="AlphaFoldDB" id="A0A6B0SXH0"/>
<dbReference type="OrthoDB" id="27846at2157"/>
<dbReference type="CDD" id="cd06558">
    <property type="entry name" value="crotonase-like"/>
    <property type="match status" value="1"/>
</dbReference>
<dbReference type="GO" id="GO:0003824">
    <property type="term" value="F:catalytic activity"/>
    <property type="evidence" value="ECO:0007669"/>
    <property type="project" value="InterPro"/>
</dbReference>
<dbReference type="PANTHER" id="PTHR43459:SF1">
    <property type="entry name" value="EG:BACN32G11.4 PROTEIN"/>
    <property type="match status" value="1"/>
</dbReference>
<comment type="similarity">
    <text evidence="1">Belongs to the enoyl-CoA hydratase/isomerase family.</text>
</comment>
<keyword evidence="3" id="KW-1185">Reference proteome</keyword>
<proteinExistence type="inferred from homology"/>
<evidence type="ECO:0000256" key="1">
    <source>
        <dbReference type="RuleBase" id="RU003707"/>
    </source>
</evidence>
<organism evidence="2 3">
    <name type="scientific">Halobaculum saliterrae</name>
    <dbReference type="NCBI Taxonomy" id="2073113"/>
    <lineage>
        <taxon>Archaea</taxon>
        <taxon>Methanobacteriati</taxon>
        <taxon>Methanobacteriota</taxon>
        <taxon>Stenosarchaea group</taxon>
        <taxon>Halobacteria</taxon>
        <taxon>Halobacteriales</taxon>
        <taxon>Haloferacaceae</taxon>
        <taxon>Halobaculum</taxon>
    </lineage>
</organism>
<dbReference type="Pfam" id="PF00378">
    <property type="entry name" value="ECH_1"/>
    <property type="match status" value="1"/>
</dbReference>
<gene>
    <name evidence="2" type="ORF">GRX01_06505</name>
</gene>
<dbReference type="EMBL" id="WUUS01000003">
    <property type="protein sequence ID" value="MXR40992.1"/>
    <property type="molecule type" value="Genomic_DNA"/>
</dbReference>
<dbReference type="PROSITE" id="PS00166">
    <property type="entry name" value="ENOYL_COA_HYDRATASE"/>
    <property type="match status" value="1"/>
</dbReference>
<name>A0A6B0SXH0_9EURY</name>
<dbReference type="Proteomes" id="UP000437065">
    <property type="component" value="Unassembled WGS sequence"/>
</dbReference>
<dbReference type="InterPro" id="IPR029045">
    <property type="entry name" value="ClpP/crotonase-like_dom_sf"/>
</dbReference>
<evidence type="ECO:0000313" key="2">
    <source>
        <dbReference type="EMBL" id="MXR40992.1"/>
    </source>
</evidence>
<dbReference type="SUPFAM" id="SSF52096">
    <property type="entry name" value="ClpP/crotonase"/>
    <property type="match status" value="1"/>
</dbReference>
<reference evidence="2 3" key="1">
    <citation type="submission" date="2019-12" db="EMBL/GenBank/DDBJ databases">
        <title>Isolation and characterization of three novel carbon monoxide-oxidizing members of Halobacteria from salione crusts and soils.</title>
        <authorList>
            <person name="Myers M.R."/>
            <person name="King G.M."/>
        </authorList>
    </citation>
    <scope>NUCLEOTIDE SEQUENCE [LARGE SCALE GENOMIC DNA]</scope>
    <source>
        <strain evidence="2 3">WSA2</strain>
    </source>
</reference>
<accession>A0A6B0SXH0</accession>
<dbReference type="RefSeq" id="WP_159664682.1">
    <property type="nucleotide sequence ID" value="NZ_WUUS01000003.1"/>
</dbReference>
<dbReference type="PANTHER" id="PTHR43459">
    <property type="entry name" value="ENOYL-COA HYDRATASE"/>
    <property type="match status" value="1"/>
</dbReference>
<evidence type="ECO:0000313" key="3">
    <source>
        <dbReference type="Proteomes" id="UP000437065"/>
    </source>
</evidence>
<dbReference type="Gene3D" id="1.10.12.10">
    <property type="entry name" value="Lyase 2-enoyl-coa Hydratase, Chain A, domain 2"/>
    <property type="match status" value="1"/>
</dbReference>
<dbReference type="InterPro" id="IPR018376">
    <property type="entry name" value="Enoyl-CoA_hyd/isom_CS"/>
</dbReference>
<dbReference type="InterPro" id="IPR014748">
    <property type="entry name" value="Enoyl-CoA_hydra_C"/>
</dbReference>